<name>A0A2T0GZF1_ACTMO</name>
<gene>
    <name evidence="8" type="primary">proB</name>
    <name evidence="11" type="ORF">CEP50_03805</name>
</gene>
<sequence length="379" mass="39068">MTSSETVTAGLSATRRAVATARRIVVKIGSSSLTTTEGGLDGRRLDTLVETLSRRAAEGSQVVLVSSGAIAAGLAPLGLGGRPGDLATQQAAASVGQQALAHAYAASFARFGLTVGQVLLTADDVVRRAHYRNARRTLRRLLNLGAVPVVNENDTVATAEIRFGDNDRLAALVAHLVEADALVLLSDVDALYDGDPRHGRARVVREIATAEDLEGISVGGTGSSGLGTGGMTSKVQAARVACSAGIPALLTSAELAEEALGEAEVGTVFGTTGPRLSARRFWLAHAASARGRLHLDAGAVSAVVRRRRSLLAAGITGMEGSFEGGDVVELIGPSGEVVARGVVAYDASELPELIGRSSHELPAEQRREVVHADDLAPLD</sequence>
<feature type="binding site" evidence="8">
    <location>
        <begin position="228"/>
        <end position="234"/>
    </location>
    <ligand>
        <name>ATP</name>
        <dbReference type="ChEBI" id="CHEBI:30616"/>
    </ligand>
</feature>
<dbReference type="PANTHER" id="PTHR43654">
    <property type="entry name" value="GLUTAMATE 5-KINASE"/>
    <property type="match status" value="1"/>
</dbReference>
<dbReference type="GO" id="GO:0005829">
    <property type="term" value="C:cytosol"/>
    <property type="evidence" value="ECO:0007669"/>
    <property type="project" value="TreeGrafter"/>
</dbReference>
<dbReference type="GO" id="GO:0003723">
    <property type="term" value="F:RNA binding"/>
    <property type="evidence" value="ECO:0007669"/>
    <property type="project" value="InterPro"/>
</dbReference>
<dbReference type="RefSeq" id="WP_106112539.1">
    <property type="nucleotide sequence ID" value="NZ_PVSR01000003.1"/>
</dbReference>
<dbReference type="CDD" id="cd21157">
    <property type="entry name" value="PUA_G5K"/>
    <property type="match status" value="1"/>
</dbReference>
<evidence type="ECO:0000256" key="3">
    <source>
        <dbReference type="ARBA" id="ARBA00022650"/>
    </source>
</evidence>
<dbReference type="InterPro" id="IPR036393">
    <property type="entry name" value="AceGlu_kinase-like_sf"/>
</dbReference>
<dbReference type="Gene3D" id="2.30.130.10">
    <property type="entry name" value="PUA domain"/>
    <property type="match status" value="1"/>
</dbReference>
<feature type="binding site" evidence="8">
    <location>
        <position position="166"/>
    </location>
    <ligand>
        <name>substrate</name>
    </ligand>
</feature>
<evidence type="ECO:0000256" key="5">
    <source>
        <dbReference type="ARBA" id="ARBA00022741"/>
    </source>
</evidence>
<dbReference type="InterPro" id="IPR005715">
    <property type="entry name" value="Glu_5kinase/COase_Synthase"/>
</dbReference>
<dbReference type="PROSITE" id="PS00902">
    <property type="entry name" value="GLUTAMATE_5_KINASE"/>
    <property type="match status" value="1"/>
</dbReference>
<keyword evidence="12" id="KW-1185">Reference proteome</keyword>
<evidence type="ECO:0000256" key="9">
    <source>
        <dbReference type="SAM" id="MobiDB-lite"/>
    </source>
</evidence>
<dbReference type="CDD" id="cd04242">
    <property type="entry name" value="AAK_G5K_ProB"/>
    <property type="match status" value="1"/>
</dbReference>
<keyword evidence="6 8" id="KW-0418">Kinase</keyword>
<comment type="similarity">
    <text evidence="8">Belongs to the glutamate 5-kinase family.</text>
</comment>
<dbReference type="Pfam" id="PF00696">
    <property type="entry name" value="AA_kinase"/>
    <property type="match status" value="1"/>
</dbReference>
<dbReference type="PRINTS" id="PR00474">
    <property type="entry name" value="GLU5KINASE"/>
</dbReference>
<keyword evidence="1 8" id="KW-0963">Cytoplasm</keyword>
<dbReference type="PANTHER" id="PTHR43654:SF1">
    <property type="entry name" value="ISOPENTENYL PHOSPHATE KINASE"/>
    <property type="match status" value="1"/>
</dbReference>
<dbReference type="InterPro" id="IPR041739">
    <property type="entry name" value="G5K_ProB"/>
</dbReference>
<dbReference type="Proteomes" id="UP000239352">
    <property type="component" value="Unassembled WGS sequence"/>
</dbReference>
<dbReference type="InterPro" id="IPR002478">
    <property type="entry name" value="PUA"/>
</dbReference>
<dbReference type="PIRSF" id="PIRSF000729">
    <property type="entry name" value="GK"/>
    <property type="match status" value="1"/>
</dbReference>
<keyword evidence="3 8" id="KW-0641">Proline biosynthesis</keyword>
<dbReference type="GO" id="GO:0004349">
    <property type="term" value="F:glutamate 5-kinase activity"/>
    <property type="evidence" value="ECO:0007669"/>
    <property type="project" value="UniProtKB-UniRule"/>
</dbReference>
<feature type="domain" description="PUA" evidence="10">
    <location>
        <begin position="291"/>
        <end position="370"/>
    </location>
</feature>
<dbReference type="InterPro" id="IPR015947">
    <property type="entry name" value="PUA-like_sf"/>
</dbReference>
<evidence type="ECO:0000259" key="10">
    <source>
        <dbReference type="SMART" id="SM00359"/>
    </source>
</evidence>
<dbReference type="EC" id="2.7.2.11" evidence="8"/>
<evidence type="ECO:0000256" key="8">
    <source>
        <dbReference type="HAMAP-Rule" id="MF_00456"/>
    </source>
</evidence>
<dbReference type="UniPathway" id="UPA00098">
    <property type="reaction ID" value="UER00359"/>
</dbReference>
<comment type="catalytic activity">
    <reaction evidence="8">
        <text>L-glutamate + ATP = L-glutamyl 5-phosphate + ADP</text>
        <dbReference type="Rhea" id="RHEA:14877"/>
        <dbReference type="ChEBI" id="CHEBI:29985"/>
        <dbReference type="ChEBI" id="CHEBI:30616"/>
        <dbReference type="ChEBI" id="CHEBI:58274"/>
        <dbReference type="ChEBI" id="CHEBI:456216"/>
        <dbReference type="EC" id="2.7.2.11"/>
    </reaction>
</comment>
<keyword evidence="4 8" id="KW-0808">Transferase</keyword>
<dbReference type="EMBL" id="PVSR01000003">
    <property type="protein sequence ID" value="PRW64496.1"/>
    <property type="molecule type" value="Genomic_DNA"/>
</dbReference>
<evidence type="ECO:0000313" key="12">
    <source>
        <dbReference type="Proteomes" id="UP000239352"/>
    </source>
</evidence>
<dbReference type="AlphaFoldDB" id="A0A2T0GZF1"/>
<evidence type="ECO:0000256" key="4">
    <source>
        <dbReference type="ARBA" id="ARBA00022679"/>
    </source>
</evidence>
<evidence type="ECO:0000313" key="11">
    <source>
        <dbReference type="EMBL" id="PRW64496.1"/>
    </source>
</evidence>
<keyword evidence="2 8" id="KW-0028">Amino-acid biosynthesis</keyword>
<dbReference type="InterPro" id="IPR019797">
    <property type="entry name" value="Glutamate_5-kinase_CS"/>
</dbReference>
<dbReference type="PROSITE" id="PS50890">
    <property type="entry name" value="PUA"/>
    <property type="match status" value="1"/>
</dbReference>
<dbReference type="InterPro" id="IPR001048">
    <property type="entry name" value="Asp/Glu/Uridylate_kinase"/>
</dbReference>
<dbReference type="HAMAP" id="MF_00456">
    <property type="entry name" value="ProB"/>
    <property type="match status" value="1"/>
</dbReference>
<comment type="caution">
    <text evidence="11">The sequence shown here is derived from an EMBL/GenBank/DDBJ whole genome shotgun (WGS) entry which is preliminary data.</text>
</comment>
<reference evidence="11 12" key="1">
    <citation type="submission" date="2018-03" db="EMBL/GenBank/DDBJ databases">
        <title>Actinopolyspora mortivallis from Sahara, screening for active biomolecules.</title>
        <authorList>
            <person name="Selama O."/>
            <person name="Wellington E.M.H."/>
            <person name="Hacene H."/>
        </authorList>
    </citation>
    <scope>NUCLEOTIDE SEQUENCE [LARGE SCALE GENOMIC DNA]</scope>
    <source>
        <strain evidence="11 12">M5A</strain>
    </source>
</reference>
<evidence type="ECO:0000256" key="6">
    <source>
        <dbReference type="ARBA" id="ARBA00022777"/>
    </source>
</evidence>
<dbReference type="FunCoup" id="A0A2T0GZF1">
    <property type="interactions" value="121"/>
</dbReference>
<feature type="region of interest" description="Disordered" evidence="9">
    <location>
        <begin position="359"/>
        <end position="379"/>
    </location>
</feature>
<keyword evidence="5 8" id="KW-0547">Nucleotide-binding</keyword>
<dbReference type="InterPro" id="IPR001057">
    <property type="entry name" value="Glu/AcGlu_kinase"/>
</dbReference>
<keyword evidence="7 8" id="KW-0067">ATP-binding</keyword>
<dbReference type="SUPFAM" id="SSF53633">
    <property type="entry name" value="Carbamate kinase-like"/>
    <property type="match status" value="1"/>
</dbReference>
<protein>
    <recommendedName>
        <fullName evidence="8">Glutamate 5-kinase</fullName>
        <ecNumber evidence="8">2.7.2.11</ecNumber>
    </recommendedName>
    <alternativeName>
        <fullName evidence="8">Gamma-glutamyl kinase</fullName>
        <shortName evidence="8">GK</shortName>
    </alternativeName>
</protein>
<accession>A0A2T0GZF1</accession>
<feature type="binding site" evidence="8">
    <location>
        <begin position="186"/>
        <end position="187"/>
    </location>
    <ligand>
        <name>ATP</name>
        <dbReference type="ChEBI" id="CHEBI:30616"/>
    </ligand>
</feature>
<dbReference type="NCBIfam" id="TIGR01027">
    <property type="entry name" value="proB"/>
    <property type="match status" value="1"/>
</dbReference>
<dbReference type="InParanoid" id="A0A2T0GZF1"/>
<comment type="subcellular location">
    <subcellularLocation>
        <location evidence="8">Cytoplasm</location>
    </subcellularLocation>
</comment>
<dbReference type="FunFam" id="3.40.1160.10:FF:000018">
    <property type="entry name" value="Glutamate 5-kinase"/>
    <property type="match status" value="1"/>
</dbReference>
<proteinExistence type="inferred from homology"/>
<feature type="binding site" evidence="8">
    <location>
        <position position="27"/>
    </location>
    <ligand>
        <name>ATP</name>
        <dbReference type="ChEBI" id="CHEBI:30616"/>
    </ligand>
</feature>
<dbReference type="Pfam" id="PF01472">
    <property type="entry name" value="PUA"/>
    <property type="match status" value="1"/>
</dbReference>
<dbReference type="InterPro" id="IPR011529">
    <property type="entry name" value="Glu_5kinase"/>
</dbReference>
<evidence type="ECO:0000256" key="2">
    <source>
        <dbReference type="ARBA" id="ARBA00022605"/>
    </source>
</evidence>
<dbReference type="GO" id="GO:0005524">
    <property type="term" value="F:ATP binding"/>
    <property type="evidence" value="ECO:0007669"/>
    <property type="project" value="UniProtKB-KW"/>
</dbReference>
<feature type="binding site" evidence="8">
    <location>
        <position position="154"/>
    </location>
    <ligand>
        <name>substrate</name>
    </ligand>
</feature>
<dbReference type="GO" id="GO:0055129">
    <property type="term" value="P:L-proline biosynthetic process"/>
    <property type="evidence" value="ECO:0007669"/>
    <property type="project" value="UniProtKB-UniRule"/>
</dbReference>
<dbReference type="InterPro" id="IPR036974">
    <property type="entry name" value="PUA_sf"/>
</dbReference>
<dbReference type="STRING" id="1050202.GCA_000384035_02508"/>
<dbReference type="SUPFAM" id="SSF88697">
    <property type="entry name" value="PUA domain-like"/>
    <property type="match status" value="1"/>
</dbReference>
<evidence type="ECO:0000256" key="7">
    <source>
        <dbReference type="ARBA" id="ARBA00022840"/>
    </source>
</evidence>
<dbReference type="SMART" id="SM00359">
    <property type="entry name" value="PUA"/>
    <property type="match status" value="1"/>
</dbReference>
<comment type="function">
    <text evidence="8">Catalyzes the transfer of a phosphate group to glutamate to form L-glutamate 5-phosphate.</text>
</comment>
<evidence type="ECO:0000256" key="1">
    <source>
        <dbReference type="ARBA" id="ARBA00022490"/>
    </source>
</evidence>
<comment type="pathway">
    <text evidence="8">Amino-acid biosynthesis; L-proline biosynthesis; L-glutamate 5-semialdehyde from L-glutamate: step 1/2.</text>
</comment>
<dbReference type="Gene3D" id="3.40.1160.10">
    <property type="entry name" value="Acetylglutamate kinase-like"/>
    <property type="match status" value="2"/>
</dbReference>
<feature type="binding site" evidence="8">
    <location>
        <position position="67"/>
    </location>
    <ligand>
        <name>substrate</name>
    </ligand>
</feature>
<organism evidence="11 12">
    <name type="scientific">Actinopolyspora mortivallis</name>
    <dbReference type="NCBI Taxonomy" id="33906"/>
    <lineage>
        <taxon>Bacteria</taxon>
        <taxon>Bacillati</taxon>
        <taxon>Actinomycetota</taxon>
        <taxon>Actinomycetes</taxon>
        <taxon>Actinopolysporales</taxon>
        <taxon>Actinopolysporaceae</taxon>
        <taxon>Actinopolyspora</taxon>
    </lineage>
</organism>